<feature type="chain" id="PRO_5015083677" evidence="1">
    <location>
        <begin position="20"/>
        <end position="85"/>
    </location>
</feature>
<sequence>MNSSILCMVFLSILSLSFCAVLPRQIGGSPSADTEVKSGKGSGRDPAKAARVLEAITKGFSANGLPGVGKIAGSVASGLRGGGSA</sequence>
<evidence type="ECO:0000313" key="5">
    <source>
        <dbReference type="Proteomes" id="UP000235392"/>
    </source>
</evidence>
<dbReference type="EMBL" id="PGCJ01000809">
    <property type="protein sequence ID" value="PLW19676.1"/>
    <property type="molecule type" value="Genomic_DNA"/>
</dbReference>
<evidence type="ECO:0000313" key="2">
    <source>
        <dbReference type="EMBL" id="PLW12582.1"/>
    </source>
</evidence>
<dbReference type="AlphaFoldDB" id="A0A2N5T2F7"/>
<evidence type="ECO:0000256" key="1">
    <source>
        <dbReference type="SAM" id="SignalP"/>
    </source>
</evidence>
<evidence type="ECO:0000313" key="4">
    <source>
        <dbReference type="Proteomes" id="UP000235388"/>
    </source>
</evidence>
<feature type="signal peptide" evidence="1">
    <location>
        <begin position="1"/>
        <end position="19"/>
    </location>
</feature>
<dbReference type="Proteomes" id="UP000235392">
    <property type="component" value="Unassembled WGS sequence"/>
</dbReference>
<organism evidence="3 4">
    <name type="scientific">Puccinia coronata f. sp. avenae</name>
    <dbReference type="NCBI Taxonomy" id="200324"/>
    <lineage>
        <taxon>Eukaryota</taxon>
        <taxon>Fungi</taxon>
        <taxon>Dikarya</taxon>
        <taxon>Basidiomycota</taxon>
        <taxon>Pucciniomycotina</taxon>
        <taxon>Pucciniomycetes</taxon>
        <taxon>Pucciniales</taxon>
        <taxon>Pucciniaceae</taxon>
        <taxon>Puccinia</taxon>
    </lineage>
</organism>
<keyword evidence="1" id="KW-0732">Signal</keyword>
<reference evidence="4 5" key="1">
    <citation type="submission" date="2017-11" db="EMBL/GenBank/DDBJ databases">
        <title>De novo assembly and phasing of dikaryotic genomes from two isolates of Puccinia coronata f. sp. avenae, the causal agent of oat crown rust.</title>
        <authorList>
            <person name="Miller M.E."/>
            <person name="Zhang Y."/>
            <person name="Omidvar V."/>
            <person name="Sperschneider J."/>
            <person name="Schwessinger B."/>
            <person name="Raley C."/>
            <person name="Palmer J.M."/>
            <person name="Garnica D."/>
            <person name="Upadhyaya N."/>
            <person name="Rathjen J."/>
            <person name="Taylor J.M."/>
            <person name="Park R.F."/>
            <person name="Dodds P.N."/>
            <person name="Hirsch C.D."/>
            <person name="Kianian S.F."/>
            <person name="Figueroa M."/>
        </authorList>
    </citation>
    <scope>NUCLEOTIDE SEQUENCE [LARGE SCALE GENOMIC DNA]</scope>
    <source>
        <strain evidence="3">12NC29</strain>
        <strain evidence="2">12SD80</strain>
    </source>
</reference>
<proteinExistence type="predicted"/>
<gene>
    <name evidence="3" type="ORF">PCANC_08928</name>
    <name evidence="2" type="ORF">PCASD_16857</name>
</gene>
<protein>
    <submittedName>
        <fullName evidence="3">Uncharacterized protein</fullName>
    </submittedName>
</protein>
<comment type="caution">
    <text evidence="3">The sequence shown here is derived from an EMBL/GenBank/DDBJ whole genome shotgun (WGS) entry which is preliminary data.</text>
</comment>
<dbReference type="Proteomes" id="UP000235388">
    <property type="component" value="Unassembled WGS sequence"/>
</dbReference>
<accession>A0A2N5T2F7</accession>
<name>A0A2N5T2F7_9BASI</name>
<dbReference type="EMBL" id="PGCI01000880">
    <property type="protein sequence ID" value="PLW12582.1"/>
    <property type="molecule type" value="Genomic_DNA"/>
</dbReference>
<evidence type="ECO:0000313" key="3">
    <source>
        <dbReference type="EMBL" id="PLW19676.1"/>
    </source>
</evidence>
<keyword evidence="4" id="KW-1185">Reference proteome</keyword>